<dbReference type="EMBL" id="BAABFV010000002">
    <property type="protein sequence ID" value="GAA4363276.1"/>
    <property type="molecule type" value="Genomic_DNA"/>
</dbReference>
<gene>
    <name evidence="9" type="ORF">GCM10023151_18300</name>
</gene>
<keyword evidence="3" id="KW-0488">Methylation</keyword>
<keyword evidence="7" id="KW-0281">Fimbrium</keyword>
<keyword evidence="10" id="KW-1185">Reference proteome</keyword>
<dbReference type="InterPro" id="IPR012902">
    <property type="entry name" value="N_methyl_site"/>
</dbReference>
<reference evidence="10" key="1">
    <citation type="journal article" date="2019" name="Int. J. Syst. Evol. Microbiol.">
        <title>The Global Catalogue of Microorganisms (GCM) 10K type strain sequencing project: providing services to taxonomists for standard genome sequencing and annotation.</title>
        <authorList>
            <consortium name="The Broad Institute Genomics Platform"/>
            <consortium name="The Broad Institute Genome Sequencing Center for Infectious Disease"/>
            <person name="Wu L."/>
            <person name="Ma J."/>
        </authorList>
    </citation>
    <scope>NUCLEOTIDE SEQUENCE [LARGE SCALE GENOMIC DNA]</scope>
    <source>
        <strain evidence="10">JCM 17728</strain>
    </source>
</reference>
<evidence type="ECO:0000256" key="5">
    <source>
        <dbReference type="ARBA" id="ARBA00022989"/>
    </source>
</evidence>
<keyword evidence="5 8" id="KW-1133">Transmembrane helix</keyword>
<evidence type="ECO:0000256" key="4">
    <source>
        <dbReference type="ARBA" id="ARBA00022692"/>
    </source>
</evidence>
<evidence type="ECO:0000256" key="2">
    <source>
        <dbReference type="ARBA" id="ARBA00005233"/>
    </source>
</evidence>
<dbReference type="PROSITE" id="PS00409">
    <property type="entry name" value="PROKAR_NTER_METHYL"/>
    <property type="match status" value="1"/>
</dbReference>
<dbReference type="Gene3D" id="3.30.700.10">
    <property type="entry name" value="Glycoprotein, Type 4 Pilin"/>
    <property type="match status" value="1"/>
</dbReference>
<name>A0ABP8INE1_9GAMM</name>
<dbReference type="Pfam" id="PF07963">
    <property type="entry name" value="N_methyl"/>
    <property type="match status" value="1"/>
</dbReference>
<dbReference type="SUPFAM" id="SSF54523">
    <property type="entry name" value="Pili subunits"/>
    <property type="match status" value="1"/>
</dbReference>
<keyword evidence="6 8" id="KW-0472">Membrane</keyword>
<comment type="caution">
    <text evidence="9">The sequence shown here is derived from an EMBL/GenBank/DDBJ whole genome shotgun (WGS) entry which is preliminary data.</text>
</comment>
<dbReference type="PANTHER" id="PTHR30093">
    <property type="entry name" value="GENERAL SECRETION PATHWAY PROTEIN G"/>
    <property type="match status" value="1"/>
</dbReference>
<accession>A0ABP8INE1</accession>
<dbReference type="InterPro" id="IPR045584">
    <property type="entry name" value="Pilin-like"/>
</dbReference>
<evidence type="ECO:0000256" key="3">
    <source>
        <dbReference type="ARBA" id="ARBA00022481"/>
    </source>
</evidence>
<sequence>MQTKKQAGFTLIELMIVVAIVGILAAVAIPAYQDYIKRSKVSELAATLAACKTSVAETYASNGSNIASIDSADAAGCSTTGSQYVTPASLTVTAGVISVEAQAIGAGVDGETLTLAPQFAGGAGTEMTGWVCAGTIDSRYKPANCRN</sequence>
<evidence type="ECO:0000256" key="8">
    <source>
        <dbReference type="SAM" id="Phobius"/>
    </source>
</evidence>
<organism evidence="9 10">
    <name type="scientific">Kangiella marina</name>
    <dbReference type="NCBI Taxonomy" id="1079178"/>
    <lineage>
        <taxon>Bacteria</taxon>
        <taxon>Pseudomonadati</taxon>
        <taxon>Pseudomonadota</taxon>
        <taxon>Gammaproteobacteria</taxon>
        <taxon>Kangiellales</taxon>
        <taxon>Kangiellaceae</taxon>
        <taxon>Kangiella</taxon>
    </lineage>
</organism>
<dbReference type="PRINTS" id="PR00885">
    <property type="entry name" value="BCTERIALGSPH"/>
</dbReference>
<proteinExistence type="inferred from homology"/>
<evidence type="ECO:0000313" key="10">
    <source>
        <dbReference type="Proteomes" id="UP001501011"/>
    </source>
</evidence>
<dbReference type="InterPro" id="IPR002416">
    <property type="entry name" value="T2SS_protein-GspH"/>
</dbReference>
<comment type="similarity">
    <text evidence="2 7">Belongs to the N-Me-Phe pilin family.</text>
</comment>
<dbReference type="RefSeq" id="WP_345292918.1">
    <property type="nucleotide sequence ID" value="NZ_BAABFV010000002.1"/>
</dbReference>
<dbReference type="Proteomes" id="UP001501011">
    <property type="component" value="Unassembled WGS sequence"/>
</dbReference>
<feature type="transmembrane region" description="Helical" evidence="8">
    <location>
        <begin position="12"/>
        <end position="32"/>
    </location>
</feature>
<dbReference type="Pfam" id="PF00114">
    <property type="entry name" value="Pilin"/>
    <property type="match status" value="1"/>
</dbReference>
<dbReference type="PANTHER" id="PTHR30093:SF34">
    <property type="entry name" value="PREPILIN PEPTIDASE-DEPENDENT PROTEIN D"/>
    <property type="match status" value="1"/>
</dbReference>
<evidence type="ECO:0000256" key="7">
    <source>
        <dbReference type="RuleBase" id="RU000389"/>
    </source>
</evidence>
<evidence type="ECO:0000256" key="6">
    <source>
        <dbReference type="ARBA" id="ARBA00023136"/>
    </source>
</evidence>
<evidence type="ECO:0000256" key="1">
    <source>
        <dbReference type="ARBA" id="ARBA00004167"/>
    </source>
</evidence>
<dbReference type="NCBIfam" id="TIGR02532">
    <property type="entry name" value="IV_pilin_GFxxxE"/>
    <property type="match status" value="1"/>
</dbReference>
<comment type="subcellular location">
    <subcellularLocation>
        <location evidence="1">Membrane</location>
        <topology evidence="1">Single-pass membrane protein</topology>
    </subcellularLocation>
</comment>
<dbReference type="InterPro" id="IPR001082">
    <property type="entry name" value="Pilin"/>
</dbReference>
<keyword evidence="4 8" id="KW-0812">Transmembrane</keyword>
<evidence type="ECO:0000313" key="9">
    <source>
        <dbReference type="EMBL" id="GAA4363276.1"/>
    </source>
</evidence>
<protein>
    <submittedName>
        <fullName evidence="9">Pilin</fullName>
    </submittedName>
</protein>